<gene>
    <name evidence="1" type="ORF">SCALOS_LOCUS10535</name>
</gene>
<evidence type="ECO:0000313" key="2">
    <source>
        <dbReference type="Proteomes" id="UP000789860"/>
    </source>
</evidence>
<protein>
    <submittedName>
        <fullName evidence="1">10633_t:CDS:1</fullName>
    </submittedName>
</protein>
<reference evidence="1" key="1">
    <citation type="submission" date="2021-06" db="EMBL/GenBank/DDBJ databases">
        <authorList>
            <person name="Kallberg Y."/>
            <person name="Tangrot J."/>
            <person name="Rosling A."/>
        </authorList>
    </citation>
    <scope>NUCLEOTIDE SEQUENCE</scope>
    <source>
        <strain evidence="1">AU212A</strain>
    </source>
</reference>
<dbReference type="Proteomes" id="UP000789860">
    <property type="component" value="Unassembled WGS sequence"/>
</dbReference>
<keyword evidence="2" id="KW-1185">Reference proteome</keyword>
<feature type="non-terminal residue" evidence="1">
    <location>
        <position position="1"/>
    </location>
</feature>
<organism evidence="1 2">
    <name type="scientific">Scutellospora calospora</name>
    <dbReference type="NCBI Taxonomy" id="85575"/>
    <lineage>
        <taxon>Eukaryota</taxon>
        <taxon>Fungi</taxon>
        <taxon>Fungi incertae sedis</taxon>
        <taxon>Mucoromycota</taxon>
        <taxon>Glomeromycotina</taxon>
        <taxon>Glomeromycetes</taxon>
        <taxon>Diversisporales</taxon>
        <taxon>Gigasporaceae</taxon>
        <taxon>Scutellospora</taxon>
    </lineage>
</organism>
<sequence>TEILRGAGSLLDDGRSSWDGMPYKAYPSGRPQLTVIKVTFPPHSQVPWHNHSMPIAGYVLSGELTIEKKAGGEIRRLKQGEVVTEMVGSVHRATSGDKPSVLIAFFCWRRRHAYLGKSRISWN</sequence>
<accession>A0ACA9PEP4</accession>
<proteinExistence type="predicted"/>
<dbReference type="EMBL" id="CAJVPM010039916">
    <property type="protein sequence ID" value="CAG8702100.1"/>
    <property type="molecule type" value="Genomic_DNA"/>
</dbReference>
<comment type="caution">
    <text evidence="1">The sequence shown here is derived from an EMBL/GenBank/DDBJ whole genome shotgun (WGS) entry which is preliminary data.</text>
</comment>
<evidence type="ECO:0000313" key="1">
    <source>
        <dbReference type="EMBL" id="CAG8702100.1"/>
    </source>
</evidence>
<name>A0ACA9PEP4_9GLOM</name>